<evidence type="ECO:0000256" key="2">
    <source>
        <dbReference type="ARBA" id="ARBA00023002"/>
    </source>
</evidence>
<dbReference type="SMART" id="SM00822">
    <property type="entry name" value="PKS_KR"/>
    <property type="match status" value="1"/>
</dbReference>
<gene>
    <name evidence="4" type="ORF">EJ04DRAFT_552866</name>
</gene>
<dbReference type="EMBL" id="ML996151">
    <property type="protein sequence ID" value="KAF2734197.1"/>
    <property type="molecule type" value="Genomic_DNA"/>
</dbReference>
<proteinExistence type="inferred from homology"/>
<evidence type="ECO:0000256" key="1">
    <source>
        <dbReference type="ARBA" id="ARBA00006484"/>
    </source>
</evidence>
<keyword evidence="5" id="KW-1185">Reference proteome</keyword>
<comment type="similarity">
    <text evidence="1">Belongs to the short-chain dehydrogenases/reductases (SDR) family.</text>
</comment>
<protein>
    <submittedName>
        <fullName evidence="4">NAD(P)-binding protein</fullName>
    </submittedName>
</protein>
<sequence>MAESTNSIANLERDGMVLQYQFTPTMHREMYTAISPKNPMNSAKGKNVLVTGGTRGIGRSIALSWAEAGAAAVVITGRAEKLLQEVSDEIKRVNPNAKVLAVRCEATSEEDVKHLWAQMKAEIGVIDVLVANAGLSSEMGLGFPAMGTLKPSQWWYDLDVNVRGTYLQIHEFLQQHIVNGKEASGTIVIISSIAAALDTPGMSAYSMGKLLNARMAEYLHVDHPSVRSFSFHPGAVATDNVFPALRHMFVDPPEMAGGLSLYLSTPRADFLRGTFLTVNWDVEELEKHAEEIKKDKLLNLGFINAKLGPEGHPF</sequence>
<dbReference type="SUPFAM" id="SSF51735">
    <property type="entry name" value="NAD(P)-binding Rossmann-fold domains"/>
    <property type="match status" value="1"/>
</dbReference>
<evidence type="ECO:0000313" key="5">
    <source>
        <dbReference type="Proteomes" id="UP000799444"/>
    </source>
</evidence>
<dbReference type="Pfam" id="PF00106">
    <property type="entry name" value="adh_short"/>
    <property type="match status" value="1"/>
</dbReference>
<dbReference type="Proteomes" id="UP000799444">
    <property type="component" value="Unassembled WGS sequence"/>
</dbReference>
<evidence type="ECO:0000313" key="4">
    <source>
        <dbReference type="EMBL" id="KAF2734197.1"/>
    </source>
</evidence>
<dbReference type="OrthoDB" id="1933717at2759"/>
<dbReference type="InterPro" id="IPR036291">
    <property type="entry name" value="NAD(P)-bd_dom_sf"/>
</dbReference>
<evidence type="ECO:0000259" key="3">
    <source>
        <dbReference type="SMART" id="SM00822"/>
    </source>
</evidence>
<comment type="caution">
    <text evidence="4">The sequence shown here is derived from an EMBL/GenBank/DDBJ whole genome shotgun (WGS) entry which is preliminary data.</text>
</comment>
<reference evidence="4" key="1">
    <citation type="journal article" date="2020" name="Stud. Mycol.">
        <title>101 Dothideomycetes genomes: a test case for predicting lifestyles and emergence of pathogens.</title>
        <authorList>
            <person name="Haridas S."/>
            <person name="Albert R."/>
            <person name="Binder M."/>
            <person name="Bloem J."/>
            <person name="Labutti K."/>
            <person name="Salamov A."/>
            <person name="Andreopoulos B."/>
            <person name="Baker S."/>
            <person name="Barry K."/>
            <person name="Bills G."/>
            <person name="Bluhm B."/>
            <person name="Cannon C."/>
            <person name="Castanera R."/>
            <person name="Culley D."/>
            <person name="Daum C."/>
            <person name="Ezra D."/>
            <person name="Gonzalez J."/>
            <person name="Henrissat B."/>
            <person name="Kuo A."/>
            <person name="Liang C."/>
            <person name="Lipzen A."/>
            <person name="Lutzoni F."/>
            <person name="Magnuson J."/>
            <person name="Mondo S."/>
            <person name="Nolan M."/>
            <person name="Ohm R."/>
            <person name="Pangilinan J."/>
            <person name="Park H.-J."/>
            <person name="Ramirez L."/>
            <person name="Alfaro M."/>
            <person name="Sun H."/>
            <person name="Tritt A."/>
            <person name="Yoshinaga Y."/>
            <person name="Zwiers L.-H."/>
            <person name="Turgeon B."/>
            <person name="Goodwin S."/>
            <person name="Spatafora J."/>
            <person name="Crous P."/>
            <person name="Grigoriev I."/>
        </authorList>
    </citation>
    <scope>NUCLEOTIDE SEQUENCE</scope>
    <source>
        <strain evidence="4">CBS 125425</strain>
    </source>
</reference>
<dbReference type="InterPro" id="IPR057326">
    <property type="entry name" value="KR_dom"/>
</dbReference>
<organism evidence="4 5">
    <name type="scientific">Polyplosphaeria fusca</name>
    <dbReference type="NCBI Taxonomy" id="682080"/>
    <lineage>
        <taxon>Eukaryota</taxon>
        <taxon>Fungi</taxon>
        <taxon>Dikarya</taxon>
        <taxon>Ascomycota</taxon>
        <taxon>Pezizomycotina</taxon>
        <taxon>Dothideomycetes</taxon>
        <taxon>Pleosporomycetidae</taxon>
        <taxon>Pleosporales</taxon>
        <taxon>Tetraplosphaeriaceae</taxon>
        <taxon>Polyplosphaeria</taxon>
    </lineage>
</organism>
<feature type="domain" description="Ketoreductase" evidence="3">
    <location>
        <begin position="46"/>
        <end position="239"/>
    </location>
</feature>
<dbReference type="PANTHER" id="PTHR42901">
    <property type="entry name" value="ALCOHOL DEHYDROGENASE"/>
    <property type="match status" value="1"/>
</dbReference>
<dbReference type="Gene3D" id="3.40.50.720">
    <property type="entry name" value="NAD(P)-binding Rossmann-like Domain"/>
    <property type="match status" value="1"/>
</dbReference>
<dbReference type="CDD" id="cd05233">
    <property type="entry name" value="SDR_c"/>
    <property type="match status" value="1"/>
</dbReference>
<dbReference type="PANTHER" id="PTHR42901:SF1">
    <property type="entry name" value="ALCOHOL DEHYDROGENASE"/>
    <property type="match status" value="1"/>
</dbReference>
<keyword evidence="2" id="KW-0560">Oxidoreductase</keyword>
<dbReference type="AlphaFoldDB" id="A0A9P4QZT1"/>
<dbReference type="GO" id="GO:0016491">
    <property type="term" value="F:oxidoreductase activity"/>
    <property type="evidence" value="ECO:0007669"/>
    <property type="project" value="UniProtKB-KW"/>
</dbReference>
<dbReference type="InterPro" id="IPR002347">
    <property type="entry name" value="SDR_fam"/>
</dbReference>
<accession>A0A9P4QZT1</accession>
<name>A0A9P4QZT1_9PLEO</name>
<dbReference type="PRINTS" id="PR00081">
    <property type="entry name" value="GDHRDH"/>
</dbReference>